<comment type="subcellular location">
    <subcellularLocation>
        <location evidence="1">Cell membrane</location>
        <topology evidence="1">Single-pass membrane protein</topology>
    </subcellularLocation>
    <subcellularLocation>
        <location evidence="7">Cell membrane</location>
        <topology evidence="7">Single-pass type II membrane protein</topology>
    </subcellularLocation>
</comment>
<dbReference type="GO" id="GO:0022857">
    <property type="term" value="F:transmembrane transporter activity"/>
    <property type="evidence" value="ECO:0007669"/>
    <property type="project" value="InterPro"/>
</dbReference>
<evidence type="ECO:0000256" key="6">
    <source>
        <dbReference type="ARBA" id="ARBA00023136"/>
    </source>
</evidence>
<dbReference type="InterPro" id="IPR003400">
    <property type="entry name" value="ExbD"/>
</dbReference>
<reference evidence="8 9" key="1">
    <citation type="submission" date="2015-09" db="EMBL/GenBank/DDBJ databases">
        <authorList>
            <consortium name="Swine Surveillance"/>
        </authorList>
    </citation>
    <scope>NUCLEOTIDE SEQUENCE [LARGE SCALE GENOMIC DNA]</scope>
    <source>
        <strain evidence="8 9">CECT 7557</strain>
    </source>
</reference>
<evidence type="ECO:0000313" key="8">
    <source>
        <dbReference type="EMBL" id="CUH74866.1"/>
    </source>
</evidence>
<evidence type="ECO:0000256" key="4">
    <source>
        <dbReference type="ARBA" id="ARBA00022692"/>
    </source>
</evidence>
<evidence type="ECO:0000256" key="3">
    <source>
        <dbReference type="ARBA" id="ARBA00022475"/>
    </source>
</evidence>
<dbReference type="AlphaFoldDB" id="A0A0P1GEW3"/>
<dbReference type="EMBL" id="CYSD01000002">
    <property type="protein sequence ID" value="CUH74866.1"/>
    <property type="molecule type" value="Genomic_DNA"/>
</dbReference>
<evidence type="ECO:0000256" key="5">
    <source>
        <dbReference type="ARBA" id="ARBA00022989"/>
    </source>
</evidence>
<name>A0A0P1GEW3_9RHOB</name>
<keyword evidence="7" id="KW-0653">Protein transport</keyword>
<comment type="similarity">
    <text evidence="2 7">Belongs to the ExbD/TolR family.</text>
</comment>
<protein>
    <submittedName>
        <fullName evidence="8">Biopolymer transport protein ExbD/TolR</fullName>
    </submittedName>
</protein>
<dbReference type="STRING" id="928856.SAMN04488049_11327"/>
<sequence>MDFSTPTRRKPAESIVPMINVVFLLLIFFLMTSRLAQPDPFEIVPPEAALEAAGAGEQVLFISSDGRLSFAGQEGDAALVAIAGLGDRVQVLQIRADAKLEAARLARILRQLAEAGRSAVELAVSPK</sequence>
<dbReference type="OrthoDB" id="8479787at2"/>
<accession>A0A0P1GEW3</accession>
<dbReference type="Pfam" id="PF02472">
    <property type="entry name" value="ExbD"/>
    <property type="match status" value="1"/>
</dbReference>
<gene>
    <name evidence="8" type="ORF">TRM7557_00117</name>
</gene>
<keyword evidence="3" id="KW-1003">Cell membrane</keyword>
<keyword evidence="5" id="KW-1133">Transmembrane helix</keyword>
<proteinExistence type="inferred from homology"/>
<evidence type="ECO:0000256" key="7">
    <source>
        <dbReference type="RuleBase" id="RU003879"/>
    </source>
</evidence>
<dbReference type="GO" id="GO:0005886">
    <property type="term" value="C:plasma membrane"/>
    <property type="evidence" value="ECO:0007669"/>
    <property type="project" value="UniProtKB-SubCell"/>
</dbReference>
<dbReference type="GO" id="GO:0015031">
    <property type="term" value="P:protein transport"/>
    <property type="evidence" value="ECO:0007669"/>
    <property type="project" value="UniProtKB-KW"/>
</dbReference>
<dbReference type="RefSeq" id="WP_058288278.1">
    <property type="nucleotide sequence ID" value="NZ_CYSD01000002.1"/>
</dbReference>
<keyword evidence="4 7" id="KW-0812">Transmembrane</keyword>
<keyword evidence="6" id="KW-0472">Membrane</keyword>
<evidence type="ECO:0000256" key="2">
    <source>
        <dbReference type="ARBA" id="ARBA00005811"/>
    </source>
</evidence>
<keyword evidence="9" id="KW-1185">Reference proteome</keyword>
<evidence type="ECO:0000313" key="9">
    <source>
        <dbReference type="Proteomes" id="UP000052022"/>
    </source>
</evidence>
<dbReference type="Proteomes" id="UP000052022">
    <property type="component" value="Unassembled WGS sequence"/>
</dbReference>
<evidence type="ECO:0000256" key="1">
    <source>
        <dbReference type="ARBA" id="ARBA00004162"/>
    </source>
</evidence>
<keyword evidence="7" id="KW-0813">Transport</keyword>
<organism evidence="8 9">
    <name type="scientific">Tritonibacter multivorans</name>
    <dbReference type="NCBI Taxonomy" id="928856"/>
    <lineage>
        <taxon>Bacteria</taxon>
        <taxon>Pseudomonadati</taxon>
        <taxon>Pseudomonadota</taxon>
        <taxon>Alphaproteobacteria</taxon>
        <taxon>Rhodobacterales</taxon>
        <taxon>Paracoccaceae</taxon>
        <taxon>Tritonibacter</taxon>
    </lineage>
</organism>